<dbReference type="EMBL" id="CP011509">
    <property type="protein sequence ID" value="AKJ04083.1"/>
    <property type="molecule type" value="Genomic_DNA"/>
</dbReference>
<dbReference type="PROSITE" id="PS51257">
    <property type="entry name" value="PROKAR_LIPOPROTEIN"/>
    <property type="match status" value="1"/>
</dbReference>
<gene>
    <name evidence="2" type="ORF">AA314_05709</name>
    <name evidence="3" type="ORF">ATI61_101822</name>
</gene>
<keyword evidence="5" id="KW-1185">Reference proteome</keyword>
<protein>
    <recommendedName>
        <fullName evidence="6">Lipoprotein</fullName>
    </recommendedName>
</protein>
<dbReference type="AlphaFoldDB" id="A0AAC8QAI9"/>
<accession>A0AAC8QAI9</accession>
<evidence type="ECO:0000313" key="5">
    <source>
        <dbReference type="Proteomes" id="UP000256345"/>
    </source>
</evidence>
<dbReference type="EMBL" id="QUMU01000001">
    <property type="protein sequence ID" value="REG37835.1"/>
    <property type="molecule type" value="Genomic_DNA"/>
</dbReference>
<dbReference type="KEGG" id="age:AA314_05709"/>
<evidence type="ECO:0000313" key="4">
    <source>
        <dbReference type="Proteomes" id="UP000035579"/>
    </source>
</evidence>
<organism evidence="2 4">
    <name type="scientific">Archangium gephyra</name>
    <dbReference type="NCBI Taxonomy" id="48"/>
    <lineage>
        <taxon>Bacteria</taxon>
        <taxon>Pseudomonadati</taxon>
        <taxon>Myxococcota</taxon>
        <taxon>Myxococcia</taxon>
        <taxon>Myxococcales</taxon>
        <taxon>Cystobacterineae</taxon>
        <taxon>Archangiaceae</taxon>
        <taxon>Archangium</taxon>
    </lineage>
</organism>
<feature type="chain" id="PRO_5041916911" description="Lipoprotein" evidence="1">
    <location>
        <begin position="27"/>
        <end position="372"/>
    </location>
</feature>
<evidence type="ECO:0000313" key="2">
    <source>
        <dbReference type="EMBL" id="AKJ04083.1"/>
    </source>
</evidence>
<evidence type="ECO:0000313" key="3">
    <source>
        <dbReference type="EMBL" id="REG37835.1"/>
    </source>
</evidence>
<dbReference type="Proteomes" id="UP000256345">
    <property type="component" value="Unassembled WGS sequence"/>
</dbReference>
<dbReference type="Proteomes" id="UP000035579">
    <property type="component" value="Chromosome"/>
</dbReference>
<keyword evidence="1" id="KW-0732">Signal</keyword>
<sequence>MSLLRWSRSLLALGLVVAGCKSNPPAAILDAGIAAAPAPDKVSSPTPTPEPITGPALSYLKPVDPERCAWMRRPLSSAEPTTLFTFDAACSGSELSWSPDLQRGLVFNQPTGEGARPRLWRVDFAAKTGSPVELKGLPGGMGAQGAHTPVIAKAGFDAQGRPMALVYVVPELKKEQDGEPFITFEGERYPAKGIEGTPALALAYRQEGADWKRFEAKVVSSETDSVDVLDAARLPGPNPFMADSLPGQKASESAARMLKAALPPRDKFGQWMALTTPGGTLFYRAERLEKEDTPSPSAPVRWEQDGKLVELEGLMAKEGDPLVLRLRGDLLVINVLGEGSRSAHVYDTRTKKNLASVQDVDLATLWPEPSRP</sequence>
<proteinExistence type="predicted"/>
<feature type="signal peptide" evidence="1">
    <location>
        <begin position="1"/>
        <end position="26"/>
    </location>
</feature>
<evidence type="ECO:0008006" key="6">
    <source>
        <dbReference type="Google" id="ProtNLM"/>
    </source>
</evidence>
<reference evidence="3 5" key="2">
    <citation type="submission" date="2018-08" db="EMBL/GenBank/DDBJ databases">
        <title>Genomic Encyclopedia of Archaeal and Bacterial Type Strains, Phase II (KMG-II): from individual species to whole genera.</title>
        <authorList>
            <person name="Goeker M."/>
        </authorList>
    </citation>
    <scope>NUCLEOTIDE SEQUENCE [LARGE SCALE GENOMIC DNA]</scope>
    <source>
        <strain evidence="3 5">DSM 2261</strain>
    </source>
</reference>
<evidence type="ECO:0000256" key="1">
    <source>
        <dbReference type="SAM" id="SignalP"/>
    </source>
</evidence>
<dbReference type="RefSeq" id="WP_147332725.1">
    <property type="nucleotide sequence ID" value="NZ_CP011509.1"/>
</dbReference>
<name>A0AAC8QAI9_9BACT</name>
<reference evidence="2 4" key="1">
    <citation type="submission" date="2015-05" db="EMBL/GenBank/DDBJ databases">
        <title>Genome assembly of Archangium gephyra DSM 2261.</title>
        <authorList>
            <person name="Sharma G."/>
            <person name="Subramanian S."/>
        </authorList>
    </citation>
    <scope>NUCLEOTIDE SEQUENCE [LARGE SCALE GENOMIC DNA]</scope>
    <source>
        <strain evidence="2 4">DSM 2261</strain>
    </source>
</reference>